<keyword evidence="2" id="KW-1185">Reference proteome</keyword>
<sequence>MTSPLPPTYMASVTKNITIKSKEMLPRGQWSTISQEMLYTSNYEETELNARLLKPYEEKIASEDSSAIIEEAAHKTFTNTTSPTVVTQVEPPVVTQVEPPVVTQVEPPVVTQVEPPVVTQVEPQASQVANIYFEQQQSLSLEKAHKDIKSMIEKLKVDLHDKEEYATLLLWDFAGDEEFYHTHQTFLSQDAIYLVVTKLNEADDKNAQGKY</sequence>
<dbReference type="EMBL" id="CAJPWZ010001449">
    <property type="protein sequence ID" value="CAG2215626.1"/>
    <property type="molecule type" value="Genomic_DNA"/>
</dbReference>
<reference evidence="1" key="1">
    <citation type="submission" date="2021-03" db="EMBL/GenBank/DDBJ databases">
        <authorList>
            <person name="Bekaert M."/>
        </authorList>
    </citation>
    <scope>NUCLEOTIDE SEQUENCE</scope>
</reference>
<dbReference type="OrthoDB" id="6125710at2759"/>
<name>A0A8S3S374_MYTED</name>
<dbReference type="AlphaFoldDB" id="A0A8S3S374"/>
<evidence type="ECO:0000313" key="1">
    <source>
        <dbReference type="EMBL" id="CAG2215626.1"/>
    </source>
</evidence>
<dbReference type="Proteomes" id="UP000683360">
    <property type="component" value="Unassembled WGS sequence"/>
</dbReference>
<protein>
    <submittedName>
        <fullName evidence="1">Uncharacterized protein</fullName>
    </submittedName>
</protein>
<proteinExistence type="predicted"/>
<dbReference type="Gene3D" id="3.40.50.300">
    <property type="entry name" value="P-loop containing nucleotide triphosphate hydrolases"/>
    <property type="match status" value="1"/>
</dbReference>
<gene>
    <name evidence="1" type="ORF">MEDL_29381</name>
</gene>
<comment type="caution">
    <text evidence="1">The sequence shown here is derived from an EMBL/GenBank/DDBJ whole genome shotgun (WGS) entry which is preliminary data.</text>
</comment>
<accession>A0A8S3S374</accession>
<organism evidence="1 2">
    <name type="scientific">Mytilus edulis</name>
    <name type="common">Blue mussel</name>
    <dbReference type="NCBI Taxonomy" id="6550"/>
    <lineage>
        <taxon>Eukaryota</taxon>
        <taxon>Metazoa</taxon>
        <taxon>Spiralia</taxon>
        <taxon>Lophotrochozoa</taxon>
        <taxon>Mollusca</taxon>
        <taxon>Bivalvia</taxon>
        <taxon>Autobranchia</taxon>
        <taxon>Pteriomorphia</taxon>
        <taxon>Mytilida</taxon>
        <taxon>Mytiloidea</taxon>
        <taxon>Mytilidae</taxon>
        <taxon>Mytilinae</taxon>
        <taxon>Mytilus</taxon>
    </lineage>
</organism>
<dbReference type="InterPro" id="IPR027417">
    <property type="entry name" value="P-loop_NTPase"/>
</dbReference>
<evidence type="ECO:0000313" key="2">
    <source>
        <dbReference type="Proteomes" id="UP000683360"/>
    </source>
</evidence>
<dbReference type="Pfam" id="PF08477">
    <property type="entry name" value="Roc"/>
    <property type="match status" value="1"/>
</dbReference>